<gene>
    <name evidence="5" type="ordered locus">MSMEI_5084</name>
</gene>
<dbReference type="PROSITE" id="PS51186">
    <property type="entry name" value="GNAT"/>
    <property type="match status" value="1"/>
</dbReference>
<dbReference type="PANTHER" id="PTHR43792:SF8">
    <property type="entry name" value="[RIBOSOMAL PROTEIN US5]-ALANINE N-ACETYLTRANSFERASE"/>
    <property type="match status" value="1"/>
</dbReference>
<protein>
    <submittedName>
        <fullName evidence="5">GCN5-related N-acetyltransferase</fullName>
        <ecNumber evidence="5">2.3.1.1</ecNumber>
    </submittedName>
</protein>
<evidence type="ECO:0000259" key="4">
    <source>
        <dbReference type="PROSITE" id="PS51186"/>
    </source>
</evidence>
<keyword evidence="2 5" id="KW-0012">Acyltransferase</keyword>
<dbReference type="PANTHER" id="PTHR43792">
    <property type="entry name" value="GNAT FAMILY, PUTATIVE (AFU_ORTHOLOGUE AFUA_3G00765)-RELATED-RELATED"/>
    <property type="match status" value="1"/>
</dbReference>
<dbReference type="InterPro" id="IPR051531">
    <property type="entry name" value="N-acetyltransferase"/>
</dbReference>
<reference evidence="5 6" key="2">
    <citation type="journal article" date="2009" name="Genome Res.">
        <title>Ortho-proteogenomics: multiple proteomes investigation through orthology and a new MS-based protocol.</title>
        <authorList>
            <person name="Gallien S."/>
            <person name="Perrodou E."/>
            <person name="Carapito C."/>
            <person name="Deshayes C."/>
            <person name="Reyrat J.M."/>
            <person name="Van Dorsselaer A."/>
            <person name="Poch O."/>
            <person name="Schaeffer C."/>
            <person name="Lecompte O."/>
        </authorList>
    </citation>
    <scope>NUCLEOTIDE SEQUENCE [LARGE SCALE GENOMIC DNA]</scope>
    <source>
        <strain evidence="6">ATCC 700084 / mc(2)155</strain>
    </source>
</reference>
<reference evidence="5 6" key="1">
    <citation type="journal article" date="2007" name="Genome Biol.">
        <title>Interrupted coding sequences in Mycobacterium smegmatis: authentic mutations or sequencing errors?</title>
        <authorList>
            <person name="Deshayes C."/>
            <person name="Perrodou E."/>
            <person name="Gallien S."/>
            <person name="Euphrasie D."/>
            <person name="Schaeffer C."/>
            <person name="Van-Dorsselaer A."/>
            <person name="Poch O."/>
            <person name="Lecompte O."/>
            <person name="Reyrat J.M."/>
        </authorList>
    </citation>
    <scope>NUCLEOTIDE SEQUENCE [LARGE SCALE GENOMIC DNA]</scope>
    <source>
        <strain evidence="6">ATCC 700084 / mc(2)155</strain>
    </source>
</reference>
<dbReference type="InterPro" id="IPR016181">
    <property type="entry name" value="Acyl_CoA_acyltransferase"/>
</dbReference>
<comment type="similarity">
    <text evidence="3">Belongs to the acetyltransferase family. RimJ subfamily.</text>
</comment>
<dbReference type="SUPFAM" id="SSF55729">
    <property type="entry name" value="Acyl-CoA N-acyltransferases (Nat)"/>
    <property type="match status" value="1"/>
</dbReference>
<dbReference type="AlphaFoldDB" id="I7FRU0"/>
<dbReference type="EMBL" id="CP001663">
    <property type="protein sequence ID" value="AFP41528.1"/>
    <property type="molecule type" value="Genomic_DNA"/>
</dbReference>
<dbReference type="EC" id="2.3.1.1" evidence="5"/>
<organism evidence="5 6">
    <name type="scientific">Mycolicibacterium smegmatis (strain ATCC 700084 / mc(2)155)</name>
    <name type="common">Mycobacterium smegmatis</name>
    <dbReference type="NCBI Taxonomy" id="246196"/>
    <lineage>
        <taxon>Bacteria</taxon>
        <taxon>Bacillati</taxon>
        <taxon>Actinomycetota</taxon>
        <taxon>Actinomycetes</taxon>
        <taxon>Mycobacteriales</taxon>
        <taxon>Mycobacteriaceae</taxon>
        <taxon>Mycolicibacterium</taxon>
    </lineage>
</organism>
<evidence type="ECO:0000313" key="5">
    <source>
        <dbReference type="EMBL" id="AFP41528.1"/>
    </source>
</evidence>
<dbReference type="KEGG" id="msg:MSMEI_5084"/>
<name>I7FRU0_MYCS2</name>
<sequence>MRDQIDGIIAQGLADGSLAVLAIADADSDAFLGSLVLFDFRSDRAEVGFWLTAQSRGRGAAVKALAASSQIVATMGLELLTARTSPQNLASQRVLERAGFQQKGMPTEQQTPSGVRVPVLTFERPVVEFRFNV</sequence>
<feature type="domain" description="N-acetyltransferase" evidence="4">
    <location>
        <begin position="1"/>
        <end position="123"/>
    </location>
</feature>
<accession>I7FRU0</accession>
<dbReference type="InterPro" id="IPR000182">
    <property type="entry name" value="GNAT_dom"/>
</dbReference>
<evidence type="ECO:0000256" key="3">
    <source>
        <dbReference type="ARBA" id="ARBA00038502"/>
    </source>
</evidence>
<dbReference type="Pfam" id="PF13302">
    <property type="entry name" value="Acetyltransf_3"/>
    <property type="match status" value="1"/>
</dbReference>
<evidence type="ECO:0000313" key="6">
    <source>
        <dbReference type="Proteomes" id="UP000006158"/>
    </source>
</evidence>
<dbReference type="Proteomes" id="UP000006158">
    <property type="component" value="Chromosome"/>
</dbReference>
<dbReference type="GO" id="GO:0016747">
    <property type="term" value="F:acyltransferase activity, transferring groups other than amino-acyl groups"/>
    <property type="evidence" value="ECO:0007669"/>
    <property type="project" value="InterPro"/>
</dbReference>
<dbReference type="Gene3D" id="3.40.630.30">
    <property type="match status" value="1"/>
</dbReference>
<proteinExistence type="inferred from homology"/>
<evidence type="ECO:0000256" key="1">
    <source>
        <dbReference type="ARBA" id="ARBA00022679"/>
    </source>
</evidence>
<evidence type="ECO:0000256" key="2">
    <source>
        <dbReference type="ARBA" id="ARBA00023315"/>
    </source>
</evidence>
<keyword evidence="1 5" id="KW-0808">Transferase</keyword>
<dbReference type="PATRIC" id="fig|246196.56.peg.5200"/>